<dbReference type="AlphaFoldDB" id="A0A0G4HEL9"/>
<gene>
    <name evidence="2" type="ORF">Cvel_980</name>
</gene>
<feature type="compositionally biased region" description="Polar residues" evidence="1">
    <location>
        <begin position="1"/>
        <end position="16"/>
    </location>
</feature>
<feature type="region of interest" description="Disordered" evidence="1">
    <location>
        <begin position="1"/>
        <end position="35"/>
    </location>
</feature>
<evidence type="ECO:0000313" key="2">
    <source>
        <dbReference type="EMBL" id="CEM42299.1"/>
    </source>
</evidence>
<feature type="compositionally biased region" description="Basic and acidic residues" evidence="1">
    <location>
        <begin position="26"/>
        <end position="35"/>
    </location>
</feature>
<accession>A0A0G4HEL9</accession>
<dbReference type="VEuPathDB" id="CryptoDB:Cvel_980"/>
<evidence type="ECO:0000256" key="1">
    <source>
        <dbReference type="SAM" id="MobiDB-lite"/>
    </source>
</evidence>
<sequence length="210" mass="23075">MSSPTAERQATDSGVSEANRIHRRHTEINREDFSRPEVDKLRETREHFRAAFTAMADLYNHLESDQTGLPDVRDSSKTRHAGHTFSLQDARREMINEWMTAALGRYCGFLDAVIDGVKDEGVGGAKENEPASATSAASSGLPPLKKRLSHTSLVSTPNRKPQVTTPTQGADVPPLDLCGTPKETRQSSPAKAPNLDFPLQTPPRMQPFSL</sequence>
<feature type="region of interest" description="Disordered" evidence="1">
    <location>
        <begin position="123"/>
        <end position="210"/>
    </location>
</feature>
<dbReference type="EMBL" id="CDMZ01002419">
    <property type="protein sequence ID" value="CEM42299.1"/>
    <property type="molecule type" value="Genomic_DNA"/>
</dbReference>
<name>A0A0G4HEL9_9ALVE</name>
<protein>
    <submittedName>
        <fullName evidence="2">Uncharacterized protein</fullName>
    </submittedName>
</protein>
<organism evidence="2">
    <name type="scientific">Chromera velia CCMP2878</name>
    <dbReference type="NCBI Taxonomy" id="1169474"/>
    <lineage>
        <taxon>Eukaryota</taxon>
        <taxon>Sar</taxon>
        <taxon>Alveolata</taxon>
        <taxon>Colpodellida</taxon>
        <taxon>Chromeraceae</taxon>
        <taxon>Chromera</taxon>
    </lineage>
</organism>
<feature type="compositionally biased region" description="Pro residues" evidence="1">
    <location>
        <begin position="200"/>
        <end position="210"/>
    </location>
</feature>
<feature type="compositionally biased region" description="Polar residues" evidence="1">
    <location>
        <begin position="150"/>
        <end position="168"/>
    </location>
</feature>
<reference evidence="2" key="1">
    <citation type="submission" date="2014-11" db="EMBL/GenBank/DDBJ databases">
        <authorList>
            <person name="Otto D Thomas"/>
            <person name="Naeem Raeece"/>
        </authorList>
    </citation>
    <scope>NUCLEOTIDE SEQUENCE</scope>
</reference>
<proteinExistence type="predicted"/>